<evidence type="ECO:0000259" key="1">
    <source>
        <dbReference type="Pfam" id="PF12776"/>
    </source>
</evidence>
<dbReference type="PANTHER" id="PTHR47072:SF4">
    <property type="entry name" value="MYB_SANT-LIKE DOMAIN-CONTAINING PROTEIN"/>
    <property type="match status" value="1"/>
</dbReference>
<evidence type="ECO:0000313" key="2">
    <source>
        <dbReference type="EMBL" id="PLW42312.1"/>
    </source>
</evidence>
<feature type="domain" description="Myb/SANT-like" evidence="1">
    <location>
        <begin position="134"/>
        <end position="228"/>
    </location>
</feature>
<dbReference type="EMBL" id="PGCJ01000159">
    <property type="protein sequence ID" value="PLW42312.1"/>
    <property type="molecule type" value="Genomic_DNA"/>
</dbReference>
<protein>
    <recommendedName>
        <fullName evidence="1">Myb/SANT-like domain-containing protein</fullName>
    </recommendedName>
</protein>
<keyword evidence="3" id="KW-1185">Reference proteome</keyword>
<dbReference type="Pfam" id="PF12776">
    <property type="entry name" value="Myb_DNA-bind_3"/>
    <property type="match status" value="1"/>
</dbReference>
<dbReference type="InterPro" id="IPR024752">
    <property type="entry name" value="Myb/SANT-like_dom"/>
</dbReference>
<accession>A0A2N5UX54</accession>
<dbReference type="Proteomes" id="UP000235388">
    <property type="component" value="Unassembled WGS sequence"/>
</dbReference>
<comment type="caution">
    <text evidence="2">The sequence shown here is derived from an EMBL/GenBank/DDBJ whole genome shotgun (WGS) entry which is preliminary data.</text>
</comment>
<dbReference type="OrthoDB" id="76215at2759"/>
<reference evidence="2 3" key="1">
    <citation type="submission" date="2017-11" db="EMBL/GenBank/DDBJ databases">
        <title>De novo assembly and phasing of dikaryotic genomes from two isolates of Puccinia coronata f. sp. avenae, the causal agent of oat crown rust.</title>
        <authorList>
            <person name="Miller M.E."/>
            <person name="Zhang Y."/>
            <person name="Omidvar V."/>
            <person name="Sperschneider J."/>
            <person name="Schwessinger B."/>
            <person name="Raley C."/>
            <person name="Palmer J.M."/>
            <person name="Garnica D."/>
            <person name="Upadhyaya N."/>
            <person name="Rathjen J."/>
            <person name="Taylor J.M."/>
            <person name="Park R.F."/>
            <person name="Dodds P.N."/>
            <person name="Hirsch C.D."/>
            <person name="Kianian S.F."/>
            <person name="Figueroa M."/>
        </authorList>
    </citation>
    <scope>NUCLEOTIDE SEQUENCE [LARGE SCALE GENOMIC DNA]</scope>
    <source>
        <strain evidence="2">12NC29</strain>
    </source>
</reference>
<dbReference type="STRING" id="200324.A0A2N5UX54"/>
<sequence length="273" mass="31107">MDFLARPDPELLSPEGGPMPNLLERARIQRWFELTQLPWHQLCGGHGVYTRTGVSAGPCLVMLCDPAMQCHDDWGKWPTPPQSPSPQHLVVHRNSNTINPYQQLYQEITSQVTASKTNSKIKKENDPKKTTPHSWTIDQKQSLLEGIAEQIAAGLSTDNRNLKKEAWTTINRKVNTKFSLKLNVEQLKNQKNQLWKLFLDLKFLREQSGFDWDNNNGCVTTDKSVWDELIDAHPRREFGKLKGKLFPLYELCKSIFSGNRATGKTSEANLPIS</sequence>
<organism evidence="2 3">
    <name type="scientific">Puccinia coronata f. sp. avenae</name>
    <dbReference type="NCBI Taxonomy" id="200324"/>
    <lineage>
        <taxon>Eukaryota</taxon>
        <taxon>Fungi</taxon>
        <taxon>Dikarya</taxon>
        <taxon>Basidiomycota</taxon>
        <taxon>Pucciniomycotina</taxon>
        <taxon>Pucciniomycetes</taxon>
        <taxon>Pucciniales</taxon>
        <taxon>Pucciniaceae</taxon>
        <taxon>Puccinia</taxon>
    </lineage>
</organism>
<proteinExistence type="predicted"/>
<dbReference type="PANTHER" id="PTHR47072">
    <property type="match status" value="1"/>
</dbReference>
<name>A0A2N5UX54_9BASI</name>
<dbReference type="AlphaFoldDB" id="A0A2N5UX54"/>
<gene>
    <name evidence="2" type="ORF">PCANC_10509</name>
</gene>
<evidence type="ECO:0000313" key="3">
    <source>
        <dbReference type="Proteomes" id="UP000235388"/>
    </source>
</evidence>